<feature type="domain" description="PpiC" evidence="6">
    <location>
        <begin position="117"/>
        <end position="218"/>
    </location>
</feature>
<organism evidence="7 8">
    <name type="scientific">Aliikangiella maris</name>
    <dbReference type="NCBI Taxonomy" id="3162458"/>
    <lineage>
        <taxon>Bacteria</taxon>
        <taxon>Pseudomonadati</taxon>
        <taxon>Pseudomonadota</taxon>
        <taxon>Gammaproteobacteria</taxon>
        <taxon>Oceanospirillales</taxon>
        <taxon>Pleioneaceae</taxon>
        <taxon>Aliikangiella</taxon>
    </lineage>
</organism>
<dbReference type="InterPro" id="IPR023058">
    <property type="entry name" value="PPIase_PpiC_CS"/>
</dbReference>
<evidence type="ECO:0000256" key="4">
    <source>
        <dbReference type="ARBA" id="ARBA00023110"/>
    </source>
</evidence>
<gene>
    <name evidence="7" type="ORF">ABVT43_04815</name>
</gene>
<dbReference type="SUPFAM" id="SSF109998">
    <property type="entry name" value="Triger factor/SurA peptide-binding domain-like"/>
    <property type="match status" value="1"/>
</dbReference>
<dbReference type="SUPFAM" id="SSF54534">
    <property type="entry name" value="FKBP-like"/>
    <property type="match status" value="1"/>
</dbReference>
<dbReference type="RefSeq" id="WP_353874002.1">
    <property type="nucleotide sequence ID" value="NZ_JBEVCJ010000004.1"/>
</dbReference>
<dbReference type="Pfam" id="PF00639">
    <property type="entry name" value="Rotamase"/>
    <property type="match status" value="1"/>
</dbReference>
<dbReference type="PANTHER" id="PTHR47245:SF2">
    <property type="entry name" value="PEPTIDYL-PROLYL CIS-TRANS ISOMERASE HP_0175-RELATED"/>
    <property type="match status" value="1"/>
</dbReference>
<dbReference type="PROSITE" id="PS01096">
    <property type="entry name" value="PPIC_PPIASE_1"/>
    <property type="match status" value="1"/>
</dbReference>
<sequence length="275" mass="30911">MGACSPVSPDEGAGKNITQQLPEITVNGRLITEKELANELQYHQNNNFNIVVRQAAQALVVRELLLQEAGLTNTELSPVNEEELVQKLLEENVKYDDPDELICMRYFENNSHKFKTAPLLEVKHILLPAAKEDLETRSIAKKQAKELIKKLQKNPEDFSALAHEFSACPSKKDGGMLGQISKGQTVPEFERQISGMSEGLVLKPIESRYGFHIVDILRKVEGKQLEYAMVADKVRGYLVHRASHLAVQEYIQSLVAKAEIEGIEMQFVEENIFLG</sequence>
<evidence type="ECO:0000259" key="6">
    <source>
        <dbReference type="PROSITE" id="PS50198"/>
    </source>
</evidence>
<keyword evidence="8" id="KW-1185">Reference proteome</keyword>
<evidence type="ECO:0000313" key="8">
    <source>
        <dbReference type="Proteomes" id="UP001548189"/>
    </source>
</evidence>
<accession>A0ABV2BR63</accession>
<dbReference type="Gene3D" id="3.10.50.40">
    <property type="match status" value="1"/>
</dbReference>
<dbReference type="InterPro" id="IPR027304">
    <property type="entry name" value="Trigger_fact/SurA_dom_sf"/>
</dbReference>
<keyword evidence="4 5" id="KW-0697">Rotamase</keyword>
<evidence type="ECO:0000256" key="2">
    <source>
        <dbReference type="ARBA" id="ARBA00007656"/>
    </source>
</evidence>
<evidence type="ECO:0000256" key="1">
    <source>
        <dbReference type="ARBA" id="ARBA00000971"/>
    </source>
</evidence>
<dbReference type="EMBL" id="JBEVCJ010000004">
    <property type="protein sequence ID" value="MET1254440.1"/>
    <property type="molecule type" value="Genomic_DNA"/>
</dbReference>
<comment type="similarity">
    <text evidence="2">Belongs to the PpiC/parvulin rotamase family.</text>
</comment>
<dbReference type="PANTHER" id="PTHR47245">
    <property type="entry name" value="PEPTIDYLPROLYL ISOMERASE"/>
    <property type="match status" value="1"/>
</dbReference>
<keyword evidence="5 7" id="KW-0413">Isomerase</keyword>
<dbReference type="InterPro" id="IPR046357">
    <property type="entry name" value="PPIase_dom_sf"/>
</dbReference>
<dbReference type="PROSITE" id="PS50198">
    <property type="entry name" value="PPIC_PPIASE_2"/>
    <property type="match status" value="1"/>
</dbReference>
<evidence type="ECO:0000313" key="7">
    <source>
        <dbReference type="EMBL" id="MET1254440.1"/>
    </source>
</evidence>
<dbReference type="InterPro" id="IPR050245">
    <property type="entry name" value="PrsA_foldase"/>
</dbReference>
<name>A0ABV2BR63_9GAMM</name>
<evidence type="ECO:0000256" key="5">
    <source>
        <dbReference type="PROSITE-ProRule" id="PRU00278"/>
    </source>
</evidence>
<dbReference type="GO" id="GO:0003755">
    <property type="term" value="F:peptidyl-prolyl cis-trans isomerase activity"/>
    <property type="evidence" value="ECO:0007669"/>
    <property type="project" value="UniProtKB-EC"/>
</dbReference>
<comment type="catalytic activity">
    <reaction evidence="1">
        <text>[protein]-peptidylproline (omega=180) = [protein]-peptidylproline (omega=0)</text>
        <dbReference type="Rhea" id="RHEA:16237"/>
        <dbReference type="Rhea" id="RHEA-COMP:10747"/>
        <dbReference type="Rhea" id="RHEA-COMP:10748"/>
        <dbReference type="ChEBI" id="CHEBI:83833"/>
        <dbReference type="ChEBI" id="CHEBI:83834"/>
        <dbReference type="EC" id="5.2.1.8"/>
    </reaction>
</comment>
<protein>
    <recommendedName>
        <fullName evidence="3">peptidylprolyl isomerase</fullName>
        <ecNumber evidence="3">5.2.1.8</ecNumber>
    </recommendedName>
</protein>
<dbReference type="InterPro" id="IPR000297">
    <property type="entry name" value="PPIase_PpiC"/>
</dbReference>
<dbReference type="EC" id="5.2.1.8" evidence="3"/>
<reference evidence="7 8" key="1">
    <citation type="submission" date="2024-06" db="EMBL/GenBank/DDBJ databases">
        <authorList>
            <person name="Li F."/>
        </authorList>
    </citation>
    <scope>NUCLEOTIDE SEQUENCE [LARGE SCALE GENOMIC DNA]</scope>
    <source>
        <strain evidence="7 8">GXAS 311</strain>
    </source>
</reference>
<evidence type="ECO:0000256" key="3">
    <source>
        <dbReference type="ARBA" id="ARBA00013194"/>
    </source>
</evidence>
<comment type="caution">
    <text evidence="7">The sequence shown here is derived from an EMBL/GenBank/DDBJ whole genome shotgun (WGS) entry which is preliminary data.</text>
</comment>
<dbReference type="Proteomes" id="UP001548189">
    <property type="component" value="Unassembled WGS sequence"/>
</dbReference>
<proteinExistence type="inferred from homology"/>